<accession>A0AAV5S2S5</accession>
<comment type="similarity">
    <text evidence="2 7">Belongs to the PRP38 family.</text>
</comment>
<keyword evidence="3 7" id="KW-0507">mRNA processing</keyword>
<comment type="subcellular location">
    <subcellularLocation>
        <location evidence="1 7">Nucleus</location>
    </subcellularLocation>
</comment>
<evidence type="ECO:0000256" key="2">
    <source>
        <dbReference type="ARBA" id="ARBA00006164"/>
    </source>
</evidence>
<evidence type="ECO:0000256" key="4">
    <source>
        <dbReference type="ARBA" id="ARBA00022728"/>
    </source>
</evidence>
<dbReference type="EMBL" id="BTGD01000018">
    <property type="protein sequence ID" value="GMM57980.1"/>
    <property type="molecule type" value="Genomic_DNA"/>
</dbReference>
<evidence type="ECO:0000256" key="1">
    <source>
        <dbReference type="ARBA" id="ARBA00004123"/>
    </source>
</evidence>
<keyword evidence="5 7" id="KW-0508">mRNA splicing</keyword>
<evidence type="ECO:0000256" key="5">
    <source>
        <dbReference type="ARBA" id="ARBA00023187"/>
    </source>
</evidence>
<dbReference type="InterPro" id="IPR005037">
    <property type="entry name" value="PRP38"/>
</dbReference>
<keyword evidence="9" id="KW-1185">Reference proteome</keyword>
<dbReference type="AlphaFoldDB" id="A0AAV5S2S5"/>
<evidence type="ECO:0000256" key="6">
    <source>
        <dbReference type="ARBA" id="ARBA00023242"/>
    </source>
</evidence>
<dbReference type="GO" id="GO:0005681">
    <property type="term" value="C:spliceosomal complex"/>
    <property type="evidence" value="ECO:0007669"/>
    <property type="project" value="UniProtKB-KW"/>
</dbReference>
<dbReference type="PANTHER" id="PTHR23142">
    <property type="entry name" value="PRE-MRNA-SPLICING FACTOR 38A-RELATED"/>
    <property type="match status" value="1"/>
</dbReference>
<keyword evidence="6 7" id="KW-0539">Nucleus</keyword>
<evidence type="ECO:0000256" key="7">
    <source>
        <dbReference type="RuleBase" id="RU367025"/>
    </source>
</evidence>
<name>A0AAV5S2S5_MAUHU</name>
<dbReference type="Proteomes" id="UP001377567">
    <property type="component" value="Unassembled WGS sequence"/>
</dbReference>
<protein>
    <recommendedName>
        <fullName evidence="7">Pre-mRNA-splicing factor 38</fullName>
    </recommendedName>
</protein>
<evidence type="ECO:0000313" key="8">
    <source>
        <dbReference type="EMBL" id="GMM57980.1"/>
    </source>
</evidence>
<comment type="function">
    <text evidence="7">Required for pre-mRNA splicing.</text>
</comment>
<organism evidence="8 9">
    <name type="scientific">Maudiozyma humilis</name>
    <name type="common">Sour dough yeast</name>
    <name type="synonym">Kazachstania humilis</name>
    <dbReference type="NCBI Taxonomy" id="51915"/>
    <lineage>
        <taxon>Eukaryota</taxon>
        <taxon>Fungi</taxon>
        <taxon>Dikarya</taxon>
        <taxon>Ascomycota</taxon>
        <taxon>Saccharomycotina</taxon>
        <taxon>Saccharomycetes</taxon>
        <taxon>Saccharomycetales</taxon>
        <taxon>Saccharomycetaceae</taxon>
        <taxon>Maudiozyma</taxon>
    </lineage>
</organism>
<dbReference type="Pfam" id="PF03371">
    <property type="entry name" value="PRP38"/>
    <property type="match status" value="1"/>
</dbReference>
<comment type="caution">
    <text evidence="8">The sequence shown here is derived from an EMBL/GenBank/DDBJ whole genome shotgun (WGS) entry which is preliminary data.</text>
</comment>
<evidence type="ECO:0000256" key="3">
    <source>
        <dbReference type="ARBA" id="ARBA00022664"/>
    </source>
</evidence>
<sequence>MSSEFYVESHISPKEVNHQSVSLVVPRLAREKVHASPYYKARLSRASMRCETVLGLARVLVSDLGTLPGHSVNVANAAGGTAFKCLLMRLVELRPTLEQLRVLLGNSGQFSNKYIVVLVLVYVRLQYYFLQREDVRASEFRKWFKQYLGDFRRVKAVDLDQDCFGASQGVTVSILHVDEIVQRLSESRDIWGLPLGTCAWCDVYGDSDSESESESDSDSDSAST</sequence>
<dbReference type="GO" id="GO:0000398">
    <property type="term" value="P:mRNA splicing, via spliceosome"/>
    <property type="evidence" value="ECO:0007669"/>
    <property type="project" value="UniProtKB-UniRule"/>
</dbReference>
<reference evidence="8 9" key="1">
    <citation type="journal article" date="2023" name="Elife">
        <title>Identification of key yeast species and microbe-microbe interactions impacting larval growth of Drosophila in the wild.</title>
        <authorList>
            <person name="Mure A."/>
            <person name="Sugiura Y."/>
            <person name="Maeda R."/>
            <person name="Honda K."/>
            <person name="Sakurai N."/>
            <person name="Takahashi Y."/>
            <person name="Watada M."/>
            <person name="Katoh T."/>
            <person name="Gotoh A."/>
            <person name="Gotoh Y."/>
            <person name="Taniguchi I."/>
            <person name="Nakamura K."/>
            <person name="Hayashi T."/>
            <person name="Katayama T."/>
            <person name="Uemura T."/>
            <person name="Hattori Y."/>
        </authorList>
    </citation>
    <scope>NUCLEOTIDE SEQUENCE [LARGE SCALE GENOMIC DNA]</scope>
    <source>
        <strain evidence="8 9">KH-74</strain>
    </source>
</reference>
<gene>
    <name evidence="8" type="ORF">DAKH74_045960</name>
</gene>
<evidence type="ECO:0000313" key="9">
    <source>
        <dbReference type="Proteomes" id="UP001377567"/>
    </source>
</evidence>
<proteinExistence type="inferred from homology"/>
<keyword evidence="4 7" id="KW-0747">Spliceosome</keyword>